<comment type="caution">
    <text evidence="1">The sequence shown here is derived from an EMBL/GenBank/DDBJ whole genome shotgun (WGS) entry which is preliminary data.</text>
</comment>
<evidence type="ECO:0000313" key="2">
    <source>
        <dbReference type="Proteomes" id="UP001162992"/>
    </source>
</evidence>
<proteinExistence type="predicted"/>
<reference evidence="2" key="1">
    <citation type="journal article" date="2024" name="Proc. Natl. Acad. Sci. U.S.A.">
        <title>Extraordinary preservation of gene collinearity over three hundred million years revealed in homosporous lycophytes.</title>
        <authorList>
            <person name="Li C."/>
            <person name="Wickell D."/>
            <person name="Kuo L.Y."/>
            <person name="Chen X."/>
            <person name="Nie B."/>
            <person name="Liao X."/>
            <person name="Peng D."/>
            <person name="Ji J."/>
            <person name="Jenkins J."/>
            <person name="Williams M."/>
            <person name="Shu S."/>
            <person name="Plott C."/>
            <person name="Barry K."/>
            <person name="Rajasekar S."/>
            <person name="Grimwood J."/>
            <person name="Han X."/>
            <person name="Sun S."/>
            <person name="Hou Z."/>
            <person name="He W."/>
            <person name="Dai G."/>
            <person name="Sun C."/>
            <person name="Schmutz J."/>
            <person name="Leebens-Mack J.H."/>
            <person name="Li F.W."/>
            <person name="Wang L."/>
        </authorList>
    </citation>
    <scope>NUCLEOTIDE SEQUENCE [LARGE SCALE GENOMIC DNA]</scope>
    <source>
        <strain evidence="2">cv. PW_Plant_1</strain>
    </source>
</reference>
<protein>
    <submittedName>
        <fullName evidence="1">Uncharacterized protein</fullName>
    </submittedName>
</protein>
<evidence type="ECO:0000313" key="1">
    <source>
        <dbReference type="EMBL" id="KAJ7558761.1"/>
    </source>
</evidence>
<keyword evidence="2" id="KW-1185">Reference proteome</keyword>
<gene>
    <name evidence="1" type="ORF">O6H91_04G054600</name>
</gene>
<organism evidence="1 2">
    <name type="scientific">Diphasiastrum complanatum</name>
    <name type="common">Issler's clubmoss</name>
    <name type="synonym">Lycopodium complanatum</name>
    <dbReference type="NCBI Taxonomy" id="34168"/>
    <lineage>
        <taxon>Eukaryota</taxon>
        <taxon>Viridiplantae</taxon>
        <taxon>Streptophyta</taxon>
        <taxon>Embryophyta</taxon>
        <taxon>Tracheophyta</taxon>
        <taxon>Lycopodiopsida</taxon>
        <taxon>Lycopodiales</taxon>
        <taxon>Lycopodiaceae</taxon>
        <taxon>Lycopodioideae</taxon>
        <taxon>Diphasiastrum</taxon>
    </lineage>
</organism>
<accession>A0ACC2DWY2</accession>
<sequence>MENRLCTVIAVLLSLVAAAPVVADSNTFLSMQQNLYARYFKNIVFPLPGVSEMMKILDVCIVNML</sequence>
<dbReference type="Proteomes" id="UP001162992">
    <property type="component" value="Chromosome 4"/>
</dbReference>
<name>A0ACC2DWY2_DIPCM</name>
<dbReference type="EMBL" id="CM055095">
    <property type="protein sequence ID" value="KAJ7558761.1"/>
    <property type="molecule type" value="Genomic_DNA"/>
</dbReference>